<evidence type="ECO:0000313" key="3">
    <source>
        <dbReference type="Proteomes" id="UP001233999"/>
    </source>
</evidence>
<organism evidence="2 3">
    <name type="scientific">Diploptera punctata</name>
    <name type="common">Pacific beetle cockroach</name>
    <dbReference type="NCBI Taxonomy" id="6984"/>
    <lineage>
        <taxon>Eukaryota</taxon>
        <taxon>Metazoa</taxon>
        <taxon>Ecdysozoa</taxon>
        <taxon>Arthropoda</taxon>
        <taxon>Hexapoda</taxon>
        <taxon>Insecta</taxon>
        <taxon>Pterygota</taxon>
        <taxon>Neoptera</taxon>
        <taxon>Polyneoptera</taxon>
        <taxon>Dictyoptera</taxon>
        <taxon>Blattodea</taxon>
        <taxon>Blaberoidea</taxon>
        <taxon>Blaberidae</taxon>
        <taxon>Diplopterinae</taxon>
        <taxon>Diploptera</taxon>
    </lineage>
</organism>
<reference evidence="2" key="2">
    <citation type="submission" date="2023-05" db="EMBL/GenBank/DDBJ databases">
        <authorList>
            <person name="Fouks B."/>
        </authorList>
    </citation>
    <scope>NUCLEOTIDE SEQUENCE</scope>
    <source>
        <strain evidence="2">Stay&amp;Tobe</strain>
        <tissue evidence="2">Testes</tissue>
    </source>
</reference>
<proteinExistence type="predicted"/>
<sequence length="84" mass="9868">LSGFSSFVCVTLNFINMSFTNSNVLYLVLIFTLLIITCFLFNGFCNTKLFKYYAIELDATMTCMMSIVNQTFYHVIFRRIRRMT</sequence>
<dbReference type="Proteomes" id="UP001233999">
    <property type="component" value="Unassembled WGS sequence"/>
</dbReference>
<keyword evidence="1" id="KW-0472">Membrane</keyword>
<feature type="transmembrane region" description="Helical" evidence="1">
    <location>
        <begin position="24"/>
        <end position="45"/>
    </location>
</feature>
<keyword evidence="1" id="KW-0812">Transmembrane</keyword>
<accession>A0AAD7ZN11</accession>
<protein>
    <submittedName>
        <fullName evidence="2">Uncharacterized protein</fullName>
    </submittedName>
</protein>
<reference evidence="2" key="1">
    <citation type="journal article" date="2023" name="IScience">
        <title>Live-bearing cockroach genome reveals convergent evolutionary mechanisms linked to viviparity in insects and beyond.</title>
        <authorList>
            <person name="Fouks B."/>
            <person name="Harrison M.C."/>
            <person name="Mikhailova A.A."/>
            <person name="Marchal E."/>
            <person name="English S."/>
            <person name="Carruthers M."/>
            <person name="Jennings E.C."/>
            <person name="Chiamaka E.L."/>
            <person name="Frigard R.A."/>
            <person name="Pippel M."/>
            <person name="Attardo G.M."/>
            <person name="Benoit J.B."/>
            <person name="Bornberg-Bauer E."/>
            <person name="Tobe S.S."/>
        </authorList>
    </citation>
    <scope>NUCLEOTIDE SEQUENCE</scope>
    <source>
        <strain evidence="2">Stay&amp;Tobe</strain>
    </source>
</reference>
<dbReference type="EMBL" id="JASPKZ010007602">
    <property type="protein sequence ID" value="KAJ9583425.1"/>
    <property type="molecule type" value="Genomic_DNA"/>
</dbReference>
<name>A0AAD7ZN11_DIPPU</name>
<evidence type="ECO:0000313" key="2">
    <source>
        <dbReference type="EMBL" id="KAJ9583425.1"/>
    </source>
</evidence>
<evidence type="ECO:0000256" key="1">
    <source>
        <dbReference type="SAM" id="Phobius"/>
    </source>
</evidence>
<gene>
    <name evidence="2" type="ORF">L9F63_022228</name>
</gene>
<dbReference type="AlphaFoldDB" id="A0AAD7ZN11"/>
<feature type="non-terminal residue" evidence="2">
    <location>
        <position position="1"/>
    </location>
</feature>
<keyword evidence="3" id="KW-1185">Reference proteome</keyword>
<keyword evidence="1" id="KW-1133">Transmembrane helix</keyword>
<comment type="caution">
    <text evidence="2">The sequence shown here is derived from an EMBL/GenBank/DDBJ whole genome shotgun (WGS) entry which is preliminary data.</text>
</comment>
<feature type="non-terminal residue" evidence="2">
    <location>
        <position position="84"/>
    </location>
</feature>